<evidence type="ECO:0000256" key="6">
    <source>
        <dbReference type="ARBA" id="ARBA00022801"/>
    </source>
</evidence>
<keyword evidence="8 11" id="KW-1133">Transmembrane helix</keyword>
<keyword evidence="9 11" id="KW-0472">Membrane</keyword>
<dbReference type="SUPFAM" id="SSF52743">
    <property type="entry name" value="Subtilisin-like"/>
    <property type="match status" value="1"/>
</dbReference>
<dbReference type="InterPro" id="IPR023827">
    <property type="entry name" value="Peptidase_S8_Asp-AS"/>
</dbReference>
<evidence type="ECO:0000256" key="10">
    <source>
        <dbReference type="PROSITE-ProRule" id="PRU01240"/>
    </source>
</evidence>
<dbReference type="PRINTS" id="PR00723">
    <property type="entry name" value="SUBTILISIN"/>
</dbReference>
<keyword evidence="15" id="KW-1185">Reference proteome</keyword>
<feature type="active site" description="Charge relay system" evidence="10">
    <location>
        <position position="80"/>
    </location>
</feature>
<organism evidence="14 15">
    <name type="scientific">Longispora fulva</name>
    <dbReference type="NCBI Taxonomy" id="619741"/>
    <lineage>
        <taxon>Bacteria</taxon>
        <taxon>Bacillati</taxon>
        <taxon>Actinomycetota</taxon>
        <taxon>Actinomycetes</taxon>
        <taxon>Micromonosporales</taxon>
        <taxon>Micromonosporaceae</taxon>
        <taxon>Longispora</taxon>
    </lineage>
</organism>
<dbReference type="GO" id="GO:0005886">
    <property type="term" value="C:plasma membrane"/>
    <property type="evidence" value="ECO:0007669"/>
    <property type="project" value="UniProtKB-SubCell"/>
</dbReference>
<dbReference type="Proteomes" id="UP000622552">
    <property type="component" value="Unassembled WGS sequence"/>
</dbReference>
<dbReference type="InterPro" id="IPR015500">
    <property type="entry name" value="Peptidase_S8_subtilisin-rel"/>
</dbReference>
<protein>
    <submittedName>
        <fullName evidence="14">Type VII secretion-associated serine protease mycosin</fullName>
    </submittedName>
</protein>
<evidence type="ECO:0000256" key="3">
    <source>
        <dbReference type="ARBA" id="ARBA00022475"/>
    </source>
</evidence>
<dbReference type="Pfam" id="PF00082">
    <property type="entry name" value="Peptidase_S8"/>
    <property type="match status" value="1"/>
</dbReference>
<dbReference type="AlphaFoldDB" id="A0A8J7GJ67"/>
<dbReference type="InterPro" id="IPR036852">
    <property type="entry name" value="Peptidase_S8/S53_dom_sf"/>
</dbReference>
<dbReference type="InterPro" id="IPR023834">
    <property type="entry name" value="T7SS_pept_S8A_mycosin"/>
</dbReference>
<evidence type="ECO:0000256" key="1">
    <source>
        <dbReference type="ARBA" id="ARBA00004162"/>
    </source>
</evidence>
<evidence type="ECO:0000256" key="5">
    <source>
        <dbReference type="ARBA" id="ARBA00022692"/>
    </source>
</evidence>
<dbReference type="PROSITE" id="PS51892">
    <property type="entry name" value="SUBTILASE"/>
    <property type="match status" value="1"/>
</dbReference>
<dbReference type="NCBIfam" id="TIGR03921">
    <property type="entry name" value="T7SS_mycosin"/>
    <property type="match status" value="1"/>
</dbReference>
<evidence type="ECO:0000256" key="8">
    <source>
        <dbReference type="ARBA" id="ARBA00022989"/>
    </source>
</evidence>
<dbReference type="PANTHER" id="PTHR43806">
    <property type="entry name" value="PEPTIDASE S8"/>
    <property type="match status" value="1"/>
</dbReference>
<keyword evidence="5 11" id="KW-0812">Transmembrane</keyword>
<proteinExistence type="inferred from homology"/>
<evidence type="ECO:0000256" key="2">
    <source>
        <dbReference type="ARBA" id="ARBA00011073"/>
    </source>
</evidence>
<feature type="chain" id="PRO_5035213645" evidence="12">
    <location>
        <begin position="33"/>
        <end position="420"/>
    </location>
</feature>
<feature type="signal peptide" evidence="12">
    <location>
        <begin position="1"/>
        <end position="32"/>
    </location>
</feature>
<reference evidence="14" key="1">
    <citation type="submission" date="2020-11" db="EMBL/GenBank/DDBJ databases">
        <title>Sequencing the genomes of 1000 actinobacteria strains.</title>
        <authorList>
            <person name="Klenk H.-P."/>
        </authorList>
    </citation>
    <scope>NUCLEOTIDE SEQUENCE</scope>
    <source>
        <strain evidence="14">DSM 45356</strain>
    </source>
</reference>
<sequence length="420" mass="43564">MRAGTGLSLVGRVAFCLATAVLAALVAVPAQATPRSNRDCGAANPNAHPLTRKPWPLRRLAPATVWGLSRGQGVTVAVIDSGVSPDHPKLTNGKVLAGYDFIDGGPDGQCDDHGHGTFVAGIIAGRESRNDSDGPFTGIAPDALILPIKAMKGDEHLSVEDGRKRADLVASAVNLAVDRKVQVINLSLVLENTPVLAAAIDRAVRSDIVVVAAAGNTGDSPDQAGRELFPAAYDGVLAVGGVDESDRHAPSSTSGRYVDIAAPGVDIDGPTPHGGGYVTEAKGTSYAAAYVSGVAALLRGYHKDLSAAQIVDRITKTADRPALGRDDQVGYGVINPYRAMTAILDPAAERARPVVGGLTRPPARDDPSYAAKTYGPWLAGSCIGATALLAVLALAFPRGSRRRWRPGRAIRPPDQSAEKN</sequence>
<keyword evidence="3" id="KW-1003">Cell membrane</keyword>
<comment type="subcellular location">
    <subcellularLocation>
        <location evidence="1">Cell membrane</location>
        <topology evidence="1">Single-pass membrane protein</topology>
    </subcellularLocation>
</comment>
<dbReference type="InterPro" id="IPR000209">
    <property type="entry name" value="Peptidase_S8/S53_dom"/>
</dbReference>
<keyword evidence="12" id="KW-0732">Signal</keyword>
<dbReference type="InterPro" id="IPR050131">
    <property type="entry name" value="Peptidase_S8_subtilisin-like"/>
</dbReference>
<evidence type="ECO:0000313" key="15">
    <source>
        <dbReference type="Proteomes" id="UP000622552"/>
    </source>
</evidence>
<gene>
    <name evidence="14" type="ORF">IW245_006468</name>
</gene>
<comment type="similarity">
    <text evidence="2 10">Belongs to the peptidase S8 family.</text>
</comment>
<evidence type="ECO:0000259" key="13">
    <source>
        <dbReference type="Pfam" id="PF00082"/>
    </source>
</evidence>
<dbReference type="GO" id="GO:0004252">
    <property type="term" value="F:serine-type endopeptidase activity"/>
    <property type="evidence" value="ECO:0007669"/>
    <property type="project" value="UniProtKB-UniRule"/>
</dbReference>
<evidence type="ECO:0000256" key="11">
    <source>
        <dbReference type="SAM" id="Phobius"/>
    </source>
</evidence>
<dbReference type="RefSeq" id="WP_197006837.1">
    <property type="nucleotide sequence ID" value="NZ_BONS01000006.1"/>
</dbReference>
<dbReference type="PROSITE" id="PS00137">
    <property type="entry name" value="SUBTILASE_HIS"/>
    <property type="match status" value="1"/>
</dbReference>
<accession>A0A8J7GJ67</accession>
<dbReference type="EMBL" id="JADOUF010000001">
    <property type="protein sequence ID" value="MBG6140274.1"/>
    <property type="molecule type" value="Genomic_DNA"/>
</dbReference>
<feature type="active site" description="Charge relay system" evidence="10">
    <location>
        <position position="285"/>
    </location>
</feature>
<feature type="domain" description="Peptidase S8/S53" evidence="13">
    <location>
        <begin position="71"/>
        <end position="332"/>
    </location>
</feature>
<evidence type="ECO:0000256" key="4">
    <source>
        <dbReference type="ARBA" id="ARBA00022670"/>
    </source>
</evidence>
<evidence type="ECO:0000256" key="12">
    <source>
        <dbReference type="SAM" id="SignalP"/>
    </source>
</evidence>
<keyword evidence="6 10" id="KW-0378">Hydrolase</keyword>
<dbReference type="PANTHER" id="PTHR43806:SF11">
    <property type="entry name" value="CEREVISIN-RELATED"/>
    <property type="match status" value="1"/>
</dbReference>
<dbReference type="PROSITE" id="PS00136">
    <property type="entry name" value="SUBTILASE_ASP"/>
    <property type="match status" value="1"/>
</dbReference>
<keyword evidence="4 10" id="KW-0645">Protease</keyword>
<dbReference type="Gene3D" id="3.40.50.200">
    <property type="entry name" value="Peptidase S8/S53 domain"/>
    <property type="match status" value="1"/>
</dbReference>
<evidence type="ECO:0000256" key="9">
    <source>
        <dbReference type="ARBA" id="ARBA00023136"/>
    </source>
</evidence>
<dbReference type="InterPro" id="IPR022398">
    <property type="entry name" value="Peptidase_S8_His-AS"/>
</dbReference>
<comment type="caution">
    <text evidence="14">The sequence shown here is derived from an EMBL/GenBank/DDBJ whole genome shotgun (WGS) entry which is preliminary data.</text>
</comment>
<evidence type="ECO:0000256" key="7">
    <source>
        <dbReference type="ARBA" id="ARBA00022825"/>
    </source>
</evidence>
<feature type="transmembrane region" description="Helical" evidence="11">
    <location>
        <begin position="374"/>
        <end position="396"/>
    </location>
</feature>
<name>A0A8J7GJ67_9ACTN</name>
<keyword evidence="7 10" id="KW-0720">Serine protease</keyword>
<dbReference type="GO" id="GO:0006508">
    <property type="term" value="P:proteolysis"/>
    <property type="evidence" value="ECO:0007669"/>
    <property type="project" value="UniProtKB-KW"/>
</dbReference>
<feature type="active site" description="Charge relay system" evidence="10">
    <location>
        <position position="115"/>
    </location>
</feature>
<evidence type="ECO:0000313" key="14">
    <source>
        <dbReference type="EMBL" id="MBG6140274.1"/>
    </source>
</evidence>